<gene>
    <name evidence="1" type="ORF">COLAER_01582</name>
    <name evidence="2" type="ORF">GXM19_03955</name>
</gene>
<reference evidence="1 3" key="2">
    <citation type="submission" date="2007-04" db="EMBL/GenBank/DDBJ databases">
        <authorList>
            <person name="Fulton L."/>
            <person name="Clifton S."/>
            <person name="Fulton B."/>
            <person name="Xu J."/>
            <person name="Minx P."/>
            <person name="Mardis E.R."/>
            <person name="Wilson R.K."/>
        </authorList>
    </citation>
    <scope>NUCLEOTIDE SEQUENCE [LARGE SCALE GENOMIC DNA]</scope>
    <source>
        <strain evidence="1">ATCC 25986</strain>
        <strain evidence="3">ATCC 25986 / DSM 3979 / JCM 10188 / KCTC 3647 / NCTC 11838 / VPI 1003</strain>
    </source>
</reference>
<evidence type="ECO:0000313" key="1">
    <source>
        <dbReference type="EMBL" id="EBA39287.1"/>
    </source>
</evidence>
<evidence type="ECO:0000313" key="2">
    <source>
        <dbReference type="EMBL" id="QIA33490.1"/>
    </source>
</evidence>
<dbReference type="EMBL" id="CP048433">
    <property type="protein sequence ID" value="QIA33490.1"/>
    <property type="molecule type" value="Genomic_DNA"/>
</dbReference>
<evidence type="ECO:0000313" key="4">
    <source>
        <dbReference type="Proteomes" id="UP000464211"/>
    </source>
</evidence>
<dbReference type="GeneID" id="92849566"/>
<proteinExistence type="predicted"/>
<reference evidence="2 4" key="3">
    <citation type="submission" date="2020-01" db="EMBL/GenBank/DDBJ databases">
        <title>Complete genome sequence of Collinsella aerofaciens JCM 10188(T).</title>
        <authorList>
            <person name="Tourlousse D.M."/>
            <person name="Sakamoto M."/>
            <person name="Miura T."/>
            <person name="Narita K."/>
            <person name="Ohashi A."/>
            <person name="Uchino Y."/>
            <person name="Yamazoe A."/>
            <person name="Kameyama K."/>
            <person name="Terauchi J."/>
            <person name="Ohkuma M."/>
            <person name="Kawasaki H."/>
            <person name="Sekiguchi Y."/>
        </authorList>
    </citation>
    <scope>NUCLEOTIDE SEQUENCE [LARGE SCALE GENOMIC DNA]</scope>
    <source>
        <strain evidence="2 4">JCM 10188</strain>
    </source>
</reference>
<dbReference type="RefSeq" id="WP_006235507.1">
    <property type="nucleotide sequence ID" value="NZ_CP048433.1"/>
</dbReference>
<dbReference type="AlphaFoldDB" id="A4EAX0"/>
<protein>
    <submittedName>
        <fullName evidence="1">Uncharacterized protein</fullName>
    </submittedName>
</protein>
<evidence type="ECO:0000313" key="3">
    <source>
        <dbReference type="Proteomes" id="UP000002979"/>
    </source>
</evidence>
<sequence>MSRDFIELYDDDGYRYIVNMDKISFVNVAGRKVWAGEVATLAICDESMERLLSRLVGEGE</sequence>
<dbReference type="Proteomes" id="UP000464211">
    <property type="component" value="Chromosome"/>
</dbReference>
<accession>A4EAX0</accession>
<name>A4EAX0_COLAA</name>
<dbReference type="EMBL" id="AAVN02000006">
    <property type="protein sequence ID" value="EBA39287.1"/>
    <property type="molecule type" value="Genomic_DNA"/>
</dbReference>
<organism evidence="1 3">
    <name type="scientific">Collinsella aerofaciens (strain ATCC 25986 / DSM 3979 / JCM 10188 / KCTC 3647 / NCTC 11838 / VPI 1003)</name>
    <dbReference type="NCBI Taxonomy" id="411903"/>
    <lineage>
        <taxon>Bacteria</taxon>
        <taxon>Bacillati</taxon>
        <taxon>Actinomycetota</taxon>
        <taxon>Coriobacteriia</taxon>
        <taxon>Coriobacteriales</taxon>
        <taxon>Coriobacteriaceae</taxon>
        <taxon>Collinsella</taxon>
    </lineage>
</organism>
<reference evidence="1 3" key="1">
    <citation type="submission" date="2007-01" db="EMBL/GenBank/DDBJ databases">
        <title>Draft genome sequence of Collinsella aerofaciens (ATCC 25986).</title>
        <authorList>
            <person name="Sudarsanam P."/>
            <person name="Ley R."/>
            <person name="Guruge J."/>
            <person name="Turnbaugh P.J."/>
            <person name="Mahowald M."/>
            <person name="Liep D."/>
            <person name="Gordon J."/>
        </authorList>
    </citation>
    <scope>NUCLEOTIDE SEQUENCE [LARGE SCALE GENOMIC DNA]</scope>
    <source>
        <strain evidence="1">ATCC 25986</strain>
        <strain evidence="3">ATCC 25986 / DSM 3979 / JCM 10188 / KCTC 3647 / NCTC 11838 / VPI 1003</strain>
    </source>
</reference>
<dbReference type="Proteomes" id="UP000002979">
    <property type="component" value="Unassembled WGS sequence"/>
</dbReference>